<evidence type="ECO:0000313" key="4">
    <source>
        <dbReference type="Proteomes" id="UP000217736"/>
    </source>
</evidence>
<dbReference type="InterPro" id="IPR015424">
    <property type="entry name" value="PyrdxlP-dep_Trfase"/>
</dbReference>
<evidence type="ECO:0000256" key="1">
    <source>
        <dbReference type="ARBA" id="ARBA00023002"/>
    </source>
</evidence>
<dbReference type="AlphaFoldDB" id="A0A1Z4EEL8"/>
<dbReference type="SUPFAM" id="SSF53383">
    <property type="entry name" value="PLP-dependent transferases"/>
    <property type="match status" value="1"/>
</dbReference>
<dbReference type="EMBL" id="AP018164">
    <property type="protein sequence ID" value="BAX91394.1"/>
    <property type="molecule type" value="Genomic_DNA"/>
</dbReference>
<accession>A0A1Z4EEL8</accession>
<dbReference type="InterPro" id="IPR049315">
    <property type="entry name" value="GDC-P_N"/>
</dbReference>
<keyword evidence="4" id="KW-1185">Reference proteome</keyword>
<reference evidence="4" key="1">
    <citation type="submission" date="2017-06" db="EMBL/GenBank/DDBJ databases">
        <title>Complete Genome Sequence of Mycobacterium shigaense.</title>
        <authorList>
            <person name="Fukano H."/>
            <person name="Yoshida M."/>
            <person name="Kazumi Y."/>
            <person name="Ogura Y."/>
            <person name="Mitarai S."/>
            <person name="Hayashi T."/>
            <person name="Hoshino Y."/>
        </authorList>
    </citation>
    <scope>NUCLEOTIDE SEQUENCE [LARGE SCALE GENOMIC DNA]</scope>
    <source>
        <strain evidence="4">UN-152</strain>
    </source>
</reference>
<gene>
    <name evidence="3" type="primary">gcvPA_2</name>
    <name evidence="3" type="ORF">MSG_01235</name>
</gene>
<keyword evidence="1 3" id="KW-0560">Oxidoreductase</keyword>
<dbReference type="Gene3D" id="3.90.1150.10">
    <property type="entry name" value="Aspartate Aminotransferase, domain 1"/>
    <property type="match status" value="1"/>
</dbReference>
<evidence type="ECO:0000259" key="2">
    <source>
        <dbReference type="Pfam" id="PF02347"/>
    </source>
</evidence>
<organism evidence="3 4">
    <name type="scientific">Mycobacterium shigaense</name>
    <dbReference type="NCBI Taxonomy" id="722731"/>
    <lineage>
        <taxon>Bacteria</taxon>
        <taxon>Bacillati</taxon>
        <taxon>Actinomycetota</taxon>
        <taxon>Actinomycetes</taxon>
        <taxon>Mycobacteriales</taxon>
        <taxon>Mycobacteriaceae</taxon>
        <taxon>Mycobacterium</taxon>
        <taxon>Mycobacterium simiae complex</taxon>
    </lineage>
</organism>
<evidence type="ECO:0000313" key="3">
    <source>
        <dbReference type="EMBL" id="BAX91394.1"/>
    </source>
</evidence>
<dbReference type="Pfam" id="PF02347">
    <property type="entry name" value="GDC-P"/>
    <property type="match status" value="1"/>
</dbReference>
<sequence>MHDGPTFVYELRTRLFGLAPTGTAGEVGFIDIAYERTSLAARENGVEWIGTASALSGIVAGTFLALHGPAGLTELSSSIFDRTSYAIDRLDALDGFRVADVHRPHFREFVLHLQDGAKTASELLSQLATRNIFGGVALSRQSILVCVIEARSTDDIETLATALENL</sequence>
<dbReference type="PANTHER" id="PTHR42806:SF1">
    <property type="entry name" value="GLYCINE DEHYDROGENASE (DECARBOXYLATING)"/>
    <property type="match status" value="1"/>
</dbReference>
<dbReference type="KEGG" id="mshg:MSG_01235"/>
<dbReference type="EC" id="1.4.4.2" evidence="3"/>
<dbReference type="GO" id="GO:0004375">
    <property type="term" value="F:glycine dehydrogenase (decarboxylating) activity"/>
    <property type="evidence" value="ECO:0007669"/>
    <property type="project" value="UniProtKB-EC"/>
</dbReference>
<dbReference type="Proteomes" id="UP000217736">
    <property type="component" value="Chromosome"/>
</dbReference>
<name>A0A1Z4EEL8_9MYCO</name>
<dbReference type="GO" id="GO:0009116">
    <property type="term" value="P:nucleoside metabolic process"/>
    <property type="evidence" value="ECO:0007669"/>
    <property type="project" value="InterPro"/>
</dbReference>
<dbReference type="InterPro" id="IPR015422">
    <property type="entry name" value="PyrdxlP-dep_Trfase_small"/>
</dbReference>
<protein>
    <submittedName>
        <fullName evidence="3">Putative glycine dehydrogenase subunit 1</fullName>
        <ecNumber evidence="3">1.4.4.2</ecNumber>
    </submittedName>
</protein>
<proteinExistence type="predicted"/>
<feature type="domain" description="Glycine cleavage system P-protein N-terminal" evidence="2">
    <location>
        <begin position="42"/>
        <end position="161"/>
    </location>
</feature>
<dbReference type="InterPro" id="IPR023010">
    <property type="entry name" value="GcvPA"/>
</dbReference>
<dbReference type="PANTHER" id="PTHR42806">
    <property type="entry name" value="GLYCINE CLEAVAGE SYSTEM P-PROTEIN"/>
    <property type="match status" value="1"/>
</dbReference>